<feature type="region of interest" description="Disordered" evidence="2">
    <location>
        <begin position="104"/>
        <end position="137"/>
    </location>
</feature>
<dbReference type="GO" id="GO:0072344">
    <property type="term" value="P:rescue of stalled ribosome"/>
    <property type="evidence" value="ECO:0007669"/>
    <property type="project" value="TreeGrafter"/>
</dbReference>
<dbReference type="GO" id="GO:0003747">
    <property type="term" value="F:translation release factor activity"/>
    <property type="evidence" value="ECO:0007669"/>
    <property type="project" value="InterPro"/>
</dbReference>
<dbReference type="Gene3D" id="3.30.160.20">
    <property type="match status" value="1"/>
</dbReference>
<evidence type="ECO:0000256" key="1">
    <source>
        <dbReference type="ARBA" id="ARBA00010835"/>
    </source>
</evidence>
<gene>
    <name evidence="4" type="ORF">MNBD_GAMMA13-334</name>
</gene>
<sequence>MPNRNHNISIPDHEIEYTAIRAPGPGGQNVNKVATAIQLRFNIRASSLPVRIKERLLNHADRRISKDGVLVIKANEYRSQEKNRAAALQRLHQIVERATAIQKKRIATKPSRNAKHKRMDNKNRRGRTKALRGRVTD</sequence>
<organism evidence="4">
    <name type="scientific">hydrothermal vent metagenome</name>
    <dbReference type="NCBI Taxonomy" id="652676"/>
    <lineage>
        <taxon>unclassified sequences</taxon>
        <taxon>metagenomes</taxon>
        <taxon>ecological metagenomes</taxon>
    </lineage>
</organism>
<dbReference type="Pfam" id="PF00472">
    <property type="entry name" value="RF-1"/>
    <property type="match status" value="1"/>
</dbReference>
<dbReference type="PANTHER" id="PTHR47814:SF1">
    <property type="entry name" value="PEPTIDYL-TRNA HYDROLASE ARFB"/>
    <property type="match status" value="1"/>
</dbReference>
<dbReference type="SUPFAM" id="SSF75620">
    <property type="entry name" value="Release factor"/>
    <property type="match status" value="1"/>
</dbReference>
<feature type="domain" description="Prokaryotic-type class I peptide chain release factors" evidence="3">
    <location>
        <begin position="21"/>
        <end position="37"/>
    </location>
</feature>
<dbReference type="NCBIfam" id="NF006718">
    <property type="entry name" value="PRK09256.1"/>
    <property type="match status" value="1"/>
</dbReference>
<reference evidence="4" key="1">
    <citation type="submission" date="2018-06" db="EMBL/GenBank/DDBJ databases">
        <authorList>
            <person name="Zhirakovskaya E."/>
        </authorList>
    </citation>
    <scope>NUCLEOTIDE SEQUENCE</scope>
</reference>
<protein>
    <recommendedName>
        <fullName evidence="3">Prokaryotic-type class I peptide chain release factors domain-containing protein</fullName>
    </recommendedName>
</protein>
<dbReference type="EMBL" id="UOFK01000230">
    <property type="protein sequence ID" value="VAW80639.1"/>
    <property type="molecule type" value="Genomic_DNA"/>
</dbReference>
<dbReference type="InterPro" id="IPR045853">
    <property type="entry name" value="Pep_chain_release_fac_I_sf"/>
</dbReference>
<dbReference type="GO" id="GO:0043022">
    <property type="term" value="F:ribosome binding"/>
    <property type="evidence" value="ECO:0007669"/>
    <property type="project" value="TreeGrafter"/>
</dbReference>
<name>A0A3B0Z2I6_9ZZZZ</name>
<dbReference type="AlphaFoldDB" id="A0A3B0Z2I6"/>
<evidence type="ECO:0000259" key="3">
    <source>
        <dbReference type="PROSITE" id="PS00745"/>
    </source>
</evidence>
<proteinExistence type="inferred from homology"/>
<dbReference type="GO" id="GO:0004045">
    <property type="term" value="F:peptidyl-tRNA hydrolase activity"/>
    <property type="evidence" value="ECO:0007669"/>
    <property type="project" value="TreeGrafter"/>
</dbReference>
<comment type="similarity">
    <text evidence="1">Belongs to the prokaryotic/mitochondrial release factor family.</text>
</comment>
<evidence type="ECO:0000313" key="4">
    <source>
        <dbReference type="EMBL" id="VAW80639.1"/>
    </source>
</evidence>
<dbReference type="PANTHER" id="PTHR47814">
    <property type="entry name" value="PEPTIDYL-TRNA HYDROLASE ARFB"/>
    <property type="match status" value="1"/>
</dbReference>
<evidence type="ECO:0000256" key="2">
    <source>
        <dbReference type="SAM" id="MobiDB-lite"/>
    </source>
</evidence>
<dbReference type="InterPro" id="IPR000352">
    <property type="entry name" value="Pep_chain_release_fac_I"/>
</dbReference>
<accession>A0A3B0Z2I6</accession>
<dbReference type="PROSITE" id="PS00745">
    <property type="entry name" value="RF_PROK_I"/>
    <property type="match status" value="1"/>
</dbReference>